<dbReference type="Pfam" id="PF13759">
    <property type="entry name" value="2OG-FeII_Oxy_5"/>
    <property type="match status" value="1"/>
</dbReference>
<dbReference type="OrthoDB" id="9783136at2"/>
<dbReference type="STRING" id="549386.SAMN02927923_01880"/>
<dbReference type="Proteomes" id="UP000199569">
    <property type="component" value="Unassembled WGS sequence"/>
</dbReference>
<protein>
    <recommendedName>
        <fullName evidence="3">2OG-Fe(II) oxygenase superfamily protein</fullName>
    </recommendedName>
</protein>
<dbReference type="NCBIfam" id="TIGR02466">
    <property type="entry name" value="TIGR02466 family protein"/>
    <property type="match status" value="1"/>
</dbReference>
<reference evidence="1 2" key="1">
    <citation type="submission" date="2016-10" db="EMBL/GenBank/DDBJ databases">
        <authorList>
            <person name="de Groot N.N."/>
        </authorList>
    </citation>
    <scope>NUCLEOTIDE SEQUENCE [LARGE SCALE GENOMIC DNA]</scope>
    <source>
        <strain evidence="1 2">CGMCC 1.7666</strain>
    </source>
</reference>
<organism evidence="1 2">
    <name type="scientific">Microvirga guangxiensis</name>
    <dbReference type="NCBI Taxonomy" id="549386"/>
    <lineage>
        <taxon>Bacteria</taxon>
        <taxon>Pseudomonadati</taxon>
        <taxon>Pseudomonadota</taxon>
        <taxon>Alphaproteobacteria</taxon>
        <taxon>Hyphomicrobiales</taxon>
        <taxon>Methylobacteriaceae</taxon>
        <taxon>Microvirga</taxon>
    </lineage>
</organism>
<dbReference type="Gene3D" id="2.60.120.620">
    <property type="entry name" value="q2cbj1_9rhob like domain"/>
    <property type="match status" value="1"/>
</dbReference>
<dbReference type="EMBL" id="FMVJ01000005">
    <property type="protein sequence ID" value="SCY66459.1"/>
    <property type="molecule type" value="Genomic_DNA"/>
</dbReference>
<name>A0A1G5HSM1_9HYPH</name>
<evidence type="ECO:0000313" key="2">
    <source>
        <dbReference type="Proteomes" id="UP000199569"/>
    </source>
</evidence>
<accession>A0A1G5HSM1</accession>
<gene>
    <name evidence="1" type="ORF">SAMN02927923_01880</name>
</gene>
<proteinExistence type="predicted"/>
<dbReference type="InterPro" id="IPR012668">
    <property type="entry name" value="CHP02466"/>
</dbReference>
<dbReference type="RefSeq" id="WP_091133685.1">
    <property type="nucleotide sequence ID" value="NZ_FMVJ01000005.1"/>
</dbReference>
<evidence type="ECO:0008006" key="3">
    <source>
        <dbReference type="Google" id="ProtNLM"/>
    </source>
</evidence>
<sequence length="206" mass="23275">MPSIDTLFVTKIYRAEMTGTKAESRNAELEAACLSIAEDDEAGQRWCEKHGYPGYTSYASLNDLPWRVPVFGDLLKDLDKHVAAFAKELEFDLQGRKLVMDSLWINILPPGGIHTSHIHPHSVISGTYYVTIPEGASALKLEDPRLGFMMAAPPRKAKAKPENRQFAYMKPVPGTVLLWESWLRHEVPLNEAESERISISFNYSWQ</sequence>
<dbReference type="AlphaFoldDB" id="A0A1G5HSM1"/>
<evidence type="ECO:0000313" key="1">
    <source>
        <dbReference type="EMBL" id="SCY66459.1"/>
    </source>
</evidence>
<keyword evidence="2" id="KW-1185">Reference proteome</keyword>